<evidence type="ECO:0000256" key="1">
    <source>
        <dbReference type="ARBA" id="ARBA00009232"/>
    </source>
</evidence>
<evidence type="ECO:0000256" key="5">
    <source>
        <dbReference type="HAMAP-Rule" id="MF_00527"/>
    </source>
</evidence>
<protein>
    <recommendedName>
        <fullName evidence="5">Putative 3-methyladenine DNA glycosylase</fullName>
        <ecNumber evidence="5">3.2.2.-</ecNumber>
    </recommendedName>
</protein>
<name>A0A328BAF2_9CAUL</name>
<dbReference type="AlphaFoldDB" id="A0A328BAF2"/>
<proteinExistence type="inferred from homology"/>
<reference evidence="7 8" key="1">
    <citation type="submission" date="2018-05" db="EMBL/GenBank/DDBJ databases">
        <authorList>
            <person name="Lanie J.A."/>
            <person name="Ng W.-L."/>
            <person name="Kazmierczak K.M."/>
            <person name="Andrzejewski T.M."/>
            <person name="Davidsen T.M."/>
            <person name="Wayne K.J."/>
            <person name="Tettelin H."/>
            <person name="Glass J.I."/>
            <person name="Rusch D."/>
            <person name="Podicherti R."/>
            <person name="Tsui H.-C.T."/>
            <person name="Winkler M.E."/>
        </authorList>
    </citation>
    <scope>NUCLEOTIDE SEQUENCE [LARGE SCALE GENOMIC DNA]</scope>
    <source>
        <strain evidence="7 8">BUT-10</strain>
    </source>
</reference>
<evidence type="ECO:0000256" key="3">
    <source>
        <dbReference type="ARBA" id="ARBA00022801"/>
    </source>
</evidence>
<dbReference type="InterPro" id="IPR003180">
    <property type="entry name" value="MPG"/>
</dbReference>
<sequence length="222" mass="24280">MMWLSASWIVWPSTYAMAHPPPMSSSASRHSGPSIADRQAFWTRHPTAVARDLIGWEVFVNGVGGRIVETEAYHHEDPASHSYAGPTARNRVMFGPPEHLYVYRSYGIHWCMNFVSGEAGEGSAVLIRALEPTAGLSIMTERRGLTEPRGLCSGPGKLCQALGVTREHDGARLDHAPFELRPGRAAGVIVGPRIGITKAAEKPWRFGEAGSRFVSRPFPHQA</sequence>
<dbReference type="Pfam" id="PF02245">
    <property type="entry name" value="Pur_DNA_glyco"/>
    <property type="match status" value="1"/>
</dbReference>
<keyword evidence="3 5" id="KW-0378">Hydrolase</keyword>
<dbReference type="CDD" id="cd00540">
    <property type="entry name" value="AAG"/>
    <property type="match status" value="1"/>
</dbReference>
<dbReference type="NCBIfam" id="TIGR00567">
    <property type="entry name" value="3mg"/>
    <property type="match status" value="1"/>
</dbReference>
<dbReference type="GO" id="GO:0003677">
    <property type="term" value="F:DNA binding"/>
    <property type="evidence" value="ECO:0007669"/>
    <property type="project" value="InterPro"/>
</dbReference>
<dbReference type="NCBIfam" id="NF002003">
    <property type="entry name" value="PRK00802.1-3"/>
    <property type="match status" value="1"/>
</dbReference>
<evidence type="ECO:0000256" key="2">
    <source>
        <dbReference type="ARBA" id="ARBA00022763"/>
    </source>
</evidence>
<evidence type="ECO:0000313" key="8">
    <source>
        <dbReference type="Proteomes" id="UP000249524"/>
    </source>
</evidence>
<dbReference type="EMBL" id="QFYS01000006">
    <property type="protein sequence ID" value="RAK64302.1"/>
    <property type="molecule type" value="Genomic_DNA"/>
</dbReference>
<dbReference type="SUPFAM" id="SSF50486">
    <property type="entry name" value="FMT C-terminal domain-like"/>
    <property type="match status" value="1"/>
</dbReference>
<dbReference type="PANTHER" id="PTHR10429">
    <property type="entry name" value="DNA-3-METHYLADENINE GLYCOSYLASE"/>
    <property type="match status" value="1"/>
</dbReference>
<dbReference type="EC" id="3.2.2.-" evidence="5"/>
<organism evidence="7 8">
    <name type="scientific">Phenylobacterium kunshanense</name>
    <dbReference type="NCBI Taxonomy" id="1445034"/>
    <lineage>
        <taxon>Bacteria</taxon>
        <taxon>Pseudomonadati</taxon>
        <taxon>Pseudomonadota</taxon>
        <taxon>Alphaproteobacteria</taxon>
        <taxon>Caulobacterales</taxon>
        <taxon>Caulobacteraceae</taxon>
        <taxon>Phenylobacterium</taxon>
    </lineage>
</organism>
<dbReference type="FunFam" id="3.10.300.10:FF:000001">
    <property type="entry name" value="Putative 3-methyladenine DNA glycosylase"/>
    <property type="match status" value="1"/>
</dbReference>
<dbReference type="GO" id="GO:0003905">
    <property type="term" value="F:alkylbase DNA N-glycosylase activity"/>
    <property type="evidence" value="ECO:0007669"/>
    <property type="project" value="InterPro"/>
</dbReference>
<dbReference type="Proteomes" id="UP000249524">
    <property type="component" value="Unassembled WGS sequence"/>
</dbReference>
<dbReference type="OrthoDB" id="9794313at2"/>
<keyword evidence="8" id="KW-1185">Reference proteome</keyword>
<comment type="similarity">
    <text evidence="1 5">Belongs to the DNA glycosylase MPG family.</text>
</comment>
<dbReference type="InterPro" id="IPR011034">
    <property type="entry name" value="Formyl_transferase-like_C_sf"/>
</dbReference>
<accession>A0A328BAF2</accession>
<evidence type="ECO:0000313" key="7">
    <source>
        <dbReference type="EMBL" id="RAK64302.1"/>
    </source>
</evidence>
<gene>
    <name evidence="7" type="ORF">DJ019_14080</name>
</gene>
<dbReference type="HAMAP" id="MF_00527">
    <property type="entry name" value="3MGH"/>
    <property type="match status" value="1"/>
</dbReference>
<keyword evidence="4 5" id="KW-0234">DNA repair</keyword>
<evidence type="ECO:0000256" key="6">
    <source>
        <dbReference type="SAM" id="SignalP"/>
    </source>
</evidence>
<comment type="caution">
    <text evidence="7">The sequence shown here is derived from an EMBL/GenBank/DDBJ whole genome shotgun (WGS) entry which is preliminary data.</text>
</comment>
<keyword evidence="6" id="KW-0732">Signal</keyword>
<evidence type="ECO:0000256" key="4">
    <source>
        <dbReference type="ARBA" id="ARBA00023204"/>
    </source>
</evidence>
<dbReference type="PANTHER" id="PTHR10429:SF0">
    <property type="entry name" value="DNA-3-METHYLADENINE GLYCOSYLASE"/>
    <property type="match status" value="1"/>
</dbReference>
<keyword evidence="2 5" id="KW-0227">DNA damage</keyword>
<feature type="chain" id="PRO_5016291057" description="Putative 3-methyladenine DNA glycosylase" evidence="6">
    <location>
        <begin position="19"/>
        <end position="222"/>
    </location>
</feature>
<dbReference type="InterPro" id="IPR036995">
    <property type="entry name" value="MPG_sf"/>
</dbReference>
<feature type="signal peptide" evidence="6">
    <location>
        <begin position="1"/>
        <end position="18"/>
    </location>
</feature>
<dbReference type="GO" id="GO:0006284">
    <property type="term" value="P:base-excision repair"/>
    <property type="evidence" value="ECO:0007669"/>
    <property type="project" value="InterPro"/>
</dbReference>
<dbReference type="Gene3D" id="3.10.300.10">
    <property type="entry name" value="Methylpurine-DNA glycosylase (MPG)"/>
    <property type="match status" value="1"/>
</dbReference>